<dbReference type="PANTHER" id="PTHR47584">
    <property type="match status" value="1"/>
</dbReference>
<accession>A0AA39S024</accession>
<dbReference type="InterPro" id="IPR003428">
    <property type="entry name" value="MAM33"/>
</dbReference>
<dbReference type="Pfam" id="PF02330">
    <property type="entry name" value="MAM33"/>
    <property type="match status" value="1"/>
</dbReference>
<dbReference type="InterPro" id="IPR045026">
    <property type="entry name" value="LIMYB"/>
</dbReference>
<dbReference type="SUPFAM" id="SSF54529">
    <property type="entry name" value="Mitochondrial glycoprotein MAM33-like"/>
    <property type="match status" value="1"/>
</dbReference>
<organism evidence="3 4">
    <name type="scientific">Acer saccharum</name>
    <name type="common">Sugar maple</name>
    <dbReference type="NCBI Taxonomy" id="4024"/>
    <lineage>
        <taxon>Eukaryota</taxon>
        <taxon>Viridiplantae</taxon>
        <taxon>Streptophyta</taxon>
        <taxon>Embryophyta</taxon>
        <taxon>Tracheophyta</taxon>
        <taxon>Spermatophyta</taxon>
        <taxon>Magnoliopsida</taxon>
        <taxon>eudicotyledons</taxon>
        <taxon>Gunneridae</taxon>
        <taxon>Pentapetalae</taxon>
        <taxon>rosids</taxon>
        <taxon>malvids</taxon>
        <taxon>Sapindales</taxon>
        <taxon>Sapindaceae</taxon>
        <taxon>Hippocastanoideae</taxon>
        <taxon>Acereae</taxon>
        <taxon>Acer</taxon>
    </lineage>
</organism>
<dbReference type="EMBL" id="JAUESC010000383">
    <property type="protein sequence ID" value="KAK0585997.1"/>
    <property type="molecule type" value="Genomic_DNA"/>
</dbReference>
<gene>
    <name evidence="3" type="ORF">LWI29_037568</name>
</gene>
<evidence type="ECO:0000313" key="3">
    <source>
        <dbReference type="EMBL" id="KAK0585997.1"/>
    </source>
</evidence>
<feature type="domain" description="Myb/SANT-like" evidence="2">
    <location>
        <begin position="196"/>
        <end position="290"/>
    </location>
</feature>
<dbReference type="InterPro" id="IPR036561">
    <property type="entry name" value="MAM33_sf"/>
</dbReference>
<evidence type="ECO:0000256" key="1">
    <source>
        <dbReference type="SAM" id="MobiDB-lite"/>
    </source>
</evidence>
<dbReference type="AlphaFoldDB" id="A0AA39S024"/>
<protein>
    <recommendedName>
        <fullName evidence="2">Myb/SANT-like domain-containing protein</fullName>
    </recommendedName>
</protein>
<dbReference type="GO" id="GO:0005759">
    <property type="term" value="C:mitochondrial matrix"/>
    <property type="evidence" value="ECO:0007669"/>
    <property type="project" value="InterPro"/>
</dbReference>
<name>A0AA39S024_ACESA</name>
<sequence length="479" mass="55670">MALNLMLRRISSSLLPLAIGTVGPPRTFHSAFSTVLGTEKCSFSRSSVVPFQRFSTKPTSDENLVEALQSEINCADQPTEKHIPDGFPFEIQDNPGERTILPTREYQDEIIKKEVDMSYVDDDEEDEDEDDNECKEIDDSIPLVESITEGSDLSCFFKCVVVFFLEKVFATYLRASFSSFFRRMSSQDVDLDDKAEWSPKNEGIYINILHDHVKKGDMQTSTFHKKVWTSISDELFAKTGKRLMVQKLKSKFNRLRKKHQEFSDLIEHTGFRWDPVANTIIASDEVWADYIKKVPCVECYRKKGLEHYQMLREIFNTTTATGQLHFSSSQLPPNLDDERALEDKFLNTRVHVDTNEDGDPLDTPPEGGKGKRSRRPISMNSERRPKIWDKMENYLEICSEVISHKLEKVKEKSNMEQNNSATSKWVEEYSIKECMQLIEELDVDDDVFDKLMEKITSLEWRKIFLNMSEKRRKTWIQRL</sequence>
<dbReference type="InterPro" id="IPR024752">
    <property type="entry name" value="Myb/SANT-like_dom"/>
</dbReference>
<dbReference type="Proteomes" id="UP001168877">
    <property type="component" value="Unassembled WGS sequence"/>
</dbReference>
<proteinExistence type="predicted"/>
<keyword evidence="4" id="KW-1185">Reference proteome</keyword>
<comment type="caution">
    <text evidence="3">The sequence shown here is derived from an EMBL/GenBank/DDBJ whole genome shotgun (WGS) entry which is preliminary data.</text>
</comment>
<feature type="region of interest" description="Disordered" evidence="1">
    <location>
        <begin position="352"/>
        <end position="382"/>
    </location>
</feature>
<dbReference type="Gene3D" id="3.10.280.10">
    <property type="entry name" value="Mitochondrial glycoprotein"/>
    <property type="match status" value="1"/>
</dbReference>
<reference evidence="3" key="2">
    <citation type="submission" date="2023-06" db="EMBL/GenBank/DDBJ databases">
        <authorList>
            <person name="Swenson N.G."/>
            <person name="Wegrzyn J.L."/>
            <person name="Mcevoy S.L."/>
        </authorList>
    </citation>
    <scope>NUCLEOTIDE SEQUENCE</scope>
    <source>
        <strain evidence="3">NS2018</strain>
        <tissue evidence="3">Leaf</tissue>
    </source>
</reference>
<dbReference type="Pfam" id="PF12776">
    <property type="entry name" value="Myb_DNA-bind_3"/>
    <property type="match status" value="1"/>
</dbReference>
<reference evidence="3" key="1">
    <citation type="journal article" date="2022" name="Plant J.">
        <title>Strategies of tolerance reflected in two North American maple genomes.</title>
        <authorList>
            <person name="McEvoy S.L."/>
            <person name="Sezen U.U."/>
            <person name="Trouern-Trend A."/>
            <person name="McMahon S.M."/>
            <person name="Schaberg P.G."/>
            <person name="Yang J."/>
            <person name="Wegrzyn J.L."/>
            <person name="Swenson N.G."/>
        </authorList>
    </citation>
    <scope>NUCLEOTIDE SEQUENCE</scope>
    <source>
        <strain evidence="3">NS2018</strain>
    </source>
</reference>
<dbReference type="PANTHER" id="PTHR47584:SF14">
    <property type="entry name" value="L10-INTERACTING MYB DOMAIN-CONTAINING PROTEIN-LIKE"/>
    <property type="match status" value="1"/>
</dbReference>
<evidence type="ECO:0000313" key="4">
    <source>
        <dbReference type="Proteomes" id="UP001168877"/>
    </source>
</evidence>
<evidence type="ECO:0000259" key="2">
    <source>
        <dbReference type="Pfam" id="PF12776"/>
    </source>
</evidence>